<accession>A0AAV4WGF1</accession>
<keyword evidence="3" id="KW-1185">Reference proteome</keyword>
<feature type="region of interest" description="Disordered" evidence="1">
    <location>
        <begin position="45"/>
        <end position="69"/>
    </location>
</feature>
<proteinExistence type="predicted"/>
<organism evidence="2 3">
    <name type="scientific">Caerostris extrusa</name>
    <name type="common">Bark spider</name>
    <name type="synonym">Caerostris bankana</name>
    <dbReference type="NCBI Taxonomy" id="172846"/>
    <lineage>
        <taxon>Eukaryota</taxon>
        <taxon>Metazoa</taxon>
        <taxon>Ecdysozoa</taxon>
        <taxon>Arthropoda</taxon>
        <taxon>Chelicerata</taxon>
        <taxon>Arachnida</taxon>
        <taxon>Araneae</taxon>
        <taxon>Araneomorphae</taxon>
        <taxon>Entelegynae</taxon>
        <taxon>Araneoidea</taxon>
        <taxon>Araneidae</taxon>
        <taxon>Caerostris</taxon>
    </lineage>
</organism>
<dbReference type="Proteomes" id="UP001054945">
    <property type="component" value="Unassembled WGS sequence"/>
</dbReference>
<name>A0AAV4WGF1_CAEEX</name>
<protein>
    <submittedName>
        <fullName evidence="2">Uncharacterized protein</fullName>
    </submittedName>
</protein>
<evidence type="ECO:0000313" key="3">
    <source>
        <dbReference type="Proteomes" id="UP001054945"/>
    </source>
</evidence>
<evidence type="ECO:0000313" key="2">
    <source>
        <dbReference type="EMBL" id="GIY80400.1"/>
    </source>
</evidence>
<dbReference type="EMBL" id="BPLR01016007">
    <property type="protein sequence ID" value="GIY80400.1"/>
    <property type="molecule type" value="Genomic_DNA"/>
</dbReference>
<comment type="caution">
    <text evidence="2">The sequence shown here is derived from an EMBL/GenBank/DDBJ whole genome shotgun (WGS) entry which is preliminary data.</text>
</comment>
<gene>
    <name evidence="2" type="ORF">CEXT_188421</name>
</gene>
<dbReference type="AlphaFoldDB" id="A0AAV4WGF1"/>
<sequence>MLLYPSLPESHQPLPLAIHLTGGDFKKPHIFFPGAPICLTEQGKTLRSDPNQENSNLTGGSQIHIKSYI</sequence>
<reference evidence="2 3" key="1">
    <citation type="submission" date="2021-06" db="EMBL/GenBank/DDBJ databases">
        <title>Caerostris extrusa draft genome.</title>
        <authorList>
            <person name="Kono N."/>
            <person name="Arakawa K."/>
        </authorList>
    </citation>
    <scope>NUCLEOTIDE SEQUENCE [LARGE SCALE GENOMIC DNA]</scope>
</reference>
<evidence type="ECO:0000256" key="1">
    <source>
        <dbReference type="SAM" id="MobiDB-lite"/>
    </source>
</evidence>
<feature type="compositionally biased region" description="Polar residues" evidence="1">
    <location>
        <begin position="45"/>
        <end position="61"/>
    </location>
</feature>